<organism evidence="9 10">
    <name type="scientific">Mycolicibacterium iranicum</name>
    <name type="common">Mycobacterium iranicum</name>
    <dbReference type="NCBI Taxonomy" id="912594"/>
    <lineage>
        <taxon>Bacteria</taxon>
        <taxon>Bacillati</taxon>
        <taxon>Actinomycetota</taxon>
        <taxon>Actinomycetes</taxon>
        <taxon>Mycobacteriales</taxon>
        <taxon>Mycobacteriaceae</taxon>
        <taxon>Mycolicibacterium</taxon>
    </lineage>
</organism>
<evidence type="ECO:0000256" key="3">
    <source>
        <dbReference type="ARBA" id="ARBA00022679"/>
    </source>
</evidence>
<evidence type="ECO:0000313" key="9">
    <source>
        <dbReference type="EMBL" id="MBB2992545.1"/>
    </source>
</evidence>
<comment type="caution">
    <text evidence="9">The sequence shown here is derived from an EMBL/GenBank/DDBJ whole genome shotgun (WGS) entry which is preliminary data.</text>
</comment>
<feature type="transmembrane region" description="Helical" evidence="8">
    <location>
        <begin position="20"/>
        <end position="37"/>
    </location>
</feature>
<sequence>MSNRRSPGGAGWKPTLAWRLFQALTLAGLAAAAWRLLGHVPYRIDIDVYRMGGRAWLDGTSLYADGRMFQTQGGLELPFTYPPLAAVAFSPFALLSLEAASVAITATTLVLLLVSTLIVLTRLDVWPTTRITGEPAWARRCWLAAAVVAPAVIFLEPIRANFDFGQINVVLMTLVIADCVPRRTPWPRGVLLGVAIAVKLTPAVFLLYFLLRRDTRALVVTAASAVVATLAGFAFAWRDSWQYWTETVRNTDRIGTATLNTNQNIAGALARLGLGETERFVLWVLLCFAVLALTVWAARRALKGDQPVPALIGVAMFGLAVSPVSWSHHWVWMLPTVLVTAVLAVRLRHVALGAVSAIGLALMVWSPITLLPEHRETTASLWRQLAGGSYLWWALAVIVVIGATTWRAGGQGPTEADAAEPAAKVLKA</sequence>
<keyword evidence="10" id="KW-1185">Reference proteome</keyword>
<name>A0A839QDH2_MYCIR</name>
<dbReference type="RefSeq" id="WP_183471358.1">
    <property type="nucleotide sequence ID" value="NZ_JACHVU010000010.1"/>
</dbReference>
<keyword evidence="2" id="KW-1003">Cell membrane</keyword>
<dbReference type="Pfam" id="PF09594">
    <property type="entry name" value="GT87"/>
    <property type="match status" value="1"/>
</dbReference>
<dbReference type="GO" id="GO:0005886">
    <property type="term" value="C:plasma membrane"/>
    <property type="evidence" value="ECO:0007669"/>
    <property type="project" value="UniProtKB-SubCell"/>
</dbReference>
<evidence type="ECO:0000256" key="8">
    <source>
        <dbReference type="SAM" id="Phobius"/>
    </source>
</evidence>
<feature type="transmembrane region" description="Helical" evidence="8">
    <location>
        <begin position="218"/>
        <end position="237"/>
    </location>
</feature>
<dbReference type="EC" id="2.4.1.-" evidence="9"/>
<evidence type="ECO:0000256" key="1">
    <source>
        <dbReference type="ARBA" id="ARBA00004651"/>
    </source>
</evidence>
<dbReference type="EMBL" id="JACHVU010000010">
    <property type="protein sequence ID" value="MBB2992545.1"/>
    <property type="molecule type" value="Genomic_DNA"/>
</dbReference>
<accession>A0A839QDH2</accession>
<feature type="transmembrane region" description="Helical" evidence="8">
    <location>
        <begin position="141"/>
        <end position="162"/>
    </location>
</feature>
<keyword evidence="3 9" id="KW-0808">Transferase</keyword>
<dbReference type="AlphaFoldDB" id="A0A839QDH2"/>
<proteinExistence type="inferred from homology"/>
<dbReference type="InterPro" id="IPR018584">
    <property type="entry name" value="GT87"/>
</dbReference>
<dbReference type="GO" id="GO:0016758">
    <property type="term" value="F:hexosyltransferase activity"/>
    <property type="evidence" value="ECO:0007669"/>
    <property type="project" value="InterPro"/>
</dbReference>
<dbReference type="Proteomes" id="UP000550501">
    <property type="component" value="Unassembled WGS sequence"/>
</dbReference>
<comment type="similarity">
    <text evidence="7">Belongs to the glycosyltransferase 87 family.</text>
</comment>
<keyword evidence="6 8" id="KW-0472">Membrane</keyword>
<keyword evidence="5 8" id="KW-1133">Transmembrane helix</keyword>
<feature type="transmembrane region" description="Helical" evidence="8">
    <location>
        <begin position="190"/>
        <end position="211"/>
    </location>
</feature>
<comment type="subcellular location">
    <subcellularLocation>
        <location evidence="1">Cell membrane</location>
        <topology evidence="1">Multi-pass membrane protein</topology>
    </subcellularLocation>
</comment>
<protein>
    <submittedName>
        <fullName evidence="9">Alpha-1,2-mannosyltransferase</fullName>
        <ecNumber evidence="9">2.4.1.-</ecNumber>
    </submittedName>
</protein>
<feature type="transmembrane region" description="Helical" evidence="8">
    <location>
        <begin position="280"/>
        <end position="298"/>
    </location>
</feature>
<reference evidence="9 10" key="1">
    <citation type="submission" date="2020-08" db="EMBL/GenBank/DDBJ databases">
        <title>The Agave Microbiome: Exploring the role of microbial communities in plant adaptations to desert environments.</title>
        <authorList>
            <person name="Partida-Martinez L.P."/>
        </authorList>
    </citation>
    <scope>NUCLEOTIDE SEQUENCE [LARGE SCALE GENOMIC DNA]</scope>
    <source>
        <strain evidence="9 10">AT2.18</strain>
    </source>
</reference>
<evidence type="ECO:0000313" key="10">
    <source>
        <dbReference type="Proteomes" id="UP000550501"/>
    </source>
</evidence>
<evidence type="ECO:0000256" key="5">
    <source>
        <dbReference type="ARBA" id="ARBA00022989"/>
    </source>
</evidence>
<keyword evidence="4 8" id="KW-0812">Transmembrane</keyword>
<feature type="transmembrane region" description="Helical" evidence="8">
    <location>
        <begin position="390"/>
        <end position="408"/>
    </location>
</feature>
<evidence type="ECO:0000256" key="2">
    <source>
        <dbReference type="ARBA" id="ARBA00022475"/>
    </source>
</evidence>
<evidence type="ECO:0000256" key="6">
    <source>
        <dbReference type="ARBA" id="ARBA00023136"/>
    </source>
</evidence>
<feature type="transmembrane region" description="Helical" evidence="8">
    <location>
        <begin position="99"/>
        <end position="120"/>
    </location>
</feature>
<keyword evidence="9" id="KW-0328">Glycosyltransferase</keyword>
<feature type="transmembrane region" description="Helical" evidence="8">
    <location>
        <begin position="310"/>
        <end position="330"/>
    </location>
</feature>
<gene>
    <name evidence="9" type="ORF">FHR72_004046</name>
</gene>
<evidence type="ECO:0000256" key="4">
    <source>
        <dbReference type="ARBA" id="ARBA00022692"/>
    </source>
</evidence>
<feature type="transmembrane region" description="Helical" evidence="8">
    <location>
        <begin position="350"/>
        <end position="370"/>
    </location>
</feature>
<evidence type="ECO:0000256" key="7">
    <source>
        <dbReference type="ARBA" id="ARBA00024033"/>
    </source>
</evidence>